<dbReference type="Proteomes" id="UP000036325">
    <property type="component" value="Unassembled WGS sequence"/>
</dbReference>
<keyword evidence="1" id="KW-0238">DNA-binding</keyword>
<dbReference type="GO" id="GO:0003677">
    <property type="term" value="F:DNA binding"/>
    <property type="evidence" value="ECO:0007669"/>
    <property type="project" value="UniProtKB-KW"/>
</dbReference>
<evidence type="ECO:0000313" key="1">
    <source>
        <dbReference type="EMBL" id="KMN13984.1"/>
    </source>
</evidence>
<dbReference type="EMBL" id="JYLF01000003">
    <property type="protein sequence ID" value="KMN13984.1"/>
    <property type="molecule type" value="Genomic_DNA"/>
</dbReference>
<evidence type="ECO:0000313" key="2">
    <source>
        <dbReference type="Proteomes" id="UP000036325"/>
    </source>
</evidence>
<dbReference type="AlphaFoldDB" id="A0A0J6IPA2"/>
<dbReference type="InterPro" id="IPR013468">
    <property type="entry name" value="CHP02647"/>
</dbReference>
<dbReference type="NCBIfam" id="TIGR02647">
    <property type="entry name" value="DNA"/>
    <property type="match status" value="1"/>
</dbReference>
<proteinExistence type="predicted"/>
<reference evidence="1 2" key="1">
    <citation type="submission" date="2015-02" db="EMBL/GenBank/DDBJ databases">
        <title>Pseudomonas helleri sp. nov. and Pseudomonas weihenstephanensis sp. nov., isolated from raw cows milk.</title>
        <authorList>
            <person name="von Neubeck M."/>
            <person name="Huptas C."/>
            <person name="Wenning M."/>
            <person name="Scherer S."/>
        </authorList>
    </citation>
    <scope>NUCLEOTIDE SEQUENCE [LARGE SCALE GENOMIC DNA]</scope>
    <source>
        <strain evidence="1 2">DSM 29166</strain>
    </source>
</reference>
<comment type="caution">
    <text evidence="1">The sequence shown here is derived from an EMBL/GenBank/DDBJ whole genome shotgun (WGS) entry which is preliminary data.</text>
</comment>
<dbReference type="STRING" id="1608994.TU86_08205"/>
<dbReference type="RefSeq" id="WP_048363805.1">
    <property type="nucleotide sequence ID" value="NZ_JYLF01000003.1"/>
</dbReference>
<name>A0A0J6IPA2_9PSED</name>
<dbReference type="PATRIC" id="fig|1608994.3.peg.2257"/>
<dbReference type="OrthoDB" id="5600572at2"/>
<dbReference type="Pfam" id="PF18918">
    <property type="entry name" value="DUF5669"/>
    <property type="match status" value="1"/>
</dbReference>
<gene>
    <name evidence="1" type="ORF">TU86_08205</name>
</gene>
<organism evidence="1 2">
    <name type="scientific">Pseudomonas weihenstephanensis</name>
    <dbReference type="NCBI Taxonomy" id="1608994"/>
    <lineage>
        <taxon>Bacteria</taxon>
        <taxon>Pseudomonadati</taxon>
        <taxon>Pseudomonadota</taxon>
        <taxon>Gammaproteobacteria</taxon>
        <taxon>Pseudomonadales</taxon>
        <taxon>Pseudomonadaceae</taxon>
        <taxon>Pseudomonas</taxon>
    </lineage>
</organism>
<accession>A0A0J6IPA2</accession>
<protein>
    <submittedName>
        <fullName evidence="1">DNA-binding protein</fullName>
    </submittedName>
</protein>
<sequence length="89" mass="9702">MTFPPELVAELEVLALFDLNSTQEGLKVHQDADNNLIAAAKRLHEKDLITQADGGYLTSLGRDAVEHVQTLLSILTSKPFAAVRLAEFA</sequence>